<evidence type="ECO:0000313" key="4">
    <source>
        <dbReference type="Proteomes" id="UP001378592"/>
    </source>
</evidence>
<organism evidence="3 4">
    <name type="scientific">Gryllus longicercus</name>
    <dbReference type="NCBI Taxonomy" id="2509291"/>
    <lineage>
        <taxon>Eukaryota</taxon>
        <taxon>Metazoa</taxon>
        <taxon>Ecdysozoa</taxon>
        <taxon>Arthropoda</taxon>
        <taxon>Hexapoda</taxon>
        <taxon>Insecta</taxon>
        <taxon>Pterygota</taxon>
        <taxon>Neoptera</taxon>
        <taxon>Polyneoptera</taxon>
        <taxon>Orthoptera</taxon>
        <taxon>Ensifera</taxon>
        <taxon>Gryllidea</taxon>
        <taxon>Grylloidea</taxon>
        <taxon>Gryllidae</taxon>
        <taxon>Gryllinae</taxon>
        <taxon>Gryllus</taxon>
    </lineage>
</organism>
<evidence type="ECO:0008006" key="5">
    <source>
        <dbReference type="Google" id="ProtNLM"/>
    </source>
</evidence>
<dbReference type="Proteomes" id="UP001378592">
    <property type="component" value="Unassembled WGS sequence"/>
</dbReference>
<protein>
    <recommendedName>
        <fullName evidence="5">Accessory gland protein</fullName>
    </recommendedName>
</protein>
<feature type="chain" id="PRO_5042859175" description="Accessory gland protein" evidence="2">
    <location>
        <begin position="20"/>
        <end position="82"/>
    </location>
</feature>
<proteinExistence type="predicted"/>
<evidence type="ECO:0000256" key="1">
    <source>
        <dbReference type="SAM" id="MobiDB-lite"/>
    </source>
</evidence>
<comment type="caution">
    <text evidence="3">The sequence shown here is derived from an EMBL/GenBank/DDBJ whole genome shotgun (WGS) entry which is preliminary data.</text>
</comment>
<feature type="signal peptide" evidence="2">
    <location>
        <begin position="1"/>
        <end position="19"/>
    </location>
</feature>
<keyword evidence="4" id="KW-1185">Reference proteome</keyword>
<gene>
    <name evidence="3" type="ORF">R5R35_006229</name>
</gene>
<feature type="compositionally biased region" description="Basic and acidic residues" evidence="1">
    <location>
        <begin position="51"/>
        <end position="62"/>
    </location>
</feature>
<sequence>MESRLLLVLVCALCRVCKATPMGGAPPADPPPKEGRVGEPKEASRTGGARPPEDPRCKRVNNDADERDFSVFLAAFSVTGIF</sequence>
<accession>A0AAN9ZA56</accession>
<dbReference type="EMBL" id="JAZDUA010000004">
    <property type="protein sequence ID" value="KAK7874183.1"/>
    <property type="molecule type" value="Genomic_DNA"/>
</dbReference>
<feature type="region of interest" description="Disordered" evidence="1">
    <location>
        <begin position="20"/>
        <end position="62"/>
    </location>
</feature>
<dbReference type="AlphaFoldDB" id="A0AAN9ZA56"/>
<keyword evidence="2" id="KW-0732">Signal</keyword>
<evidence type="ECO:0000313" key="3">
    <source>
        <dbReference type="EMBL" id="KAK7874183.1"/>
    </source>
</evidence>
<reference evidence="3 4" key="1">
    <citation type="submission" date="2024-03" db="EMBL/GenBank/DDBJ databases">
        <title>The genome assembly and annotation of the cricket Gryllus longicercus Weissman &amp; Gray.</title>
        <authorList>
            <person name="Szrajer S."/>
            <person name="Gray D."/>
            <person name="Ylla G."/>
        </authorList>
    </citation>
    <scope>NUCLEOTIDE SEQUENCE [LARGE SCALE GENOMIC DNA]</scope>
    <source>
        <strain evidence="3">DAG 2021-001</strain>
        <tissue evidence="3">Whole body minus gut</tissue>
    </source>
</reference>
<feature type="compositionally biased region" description="Basic and acidic residues" evidence="1">
    <location>
        <begin position="31"/>
        <end position="44"/>
    </location>
</feature>
<evidence type="ECO:0000256" key="2">
    <source>
        <dbReference type="SAM" id="SignalP"/>
    </source>
</evidence>
<name>A0AAN9ZA56_9ORTH</name>